<dbReference type="GO" id="GO:0016020">
    <property type="term" value="C:membrane"/>
    <property type="evidence" value="ECO:0007669"/>
    <property type="project" value="UniProtKB-UniRule"/>
</dbReference>
<evidence type="ECO:0000313" key="5">
    <source>
        <dbReference type="EMBL" id="KAA0920691.1"/>
    </source>
</evidence>
<dbReference type="AlphaFoldDB" id="A0A5A9ZUB8"/>
<gene>
    <name evidence="5" type="ORF">FLO80_00480</name>
</gene>
<reference evidence="5 6" key="1">
    <citation type="submission" date="2019-07" db="EMBL/GenBank/DDBJ databases">
        <title>Aquicoccus porphyridii gen. nov., sp. nov., isolated from a small marine red alga, Porphyridium marinum.</title>
        <authorList>
            <person name="Liu L."/>
        </authorList>
    </citation>
    <scope>NUCLEOTIDE SEQUENCE [LARGE SCALE GENOMIC DNA]</scope>
    <source>
        <strain evidence="5 6">L1 8-17</strain>
    </source>
</reference>
<dbReference type="RefSeq" id="WP_111362279.1">
    <property type="nucleotide sequence ID" value="NZ_VINQ01000001.1"/>
</dbReference>
<keyword evidence="6" id="KW-1185">Reference proteome</keyword>
<dbReference type="Gene3D" id="3.30.1330.60">
    <property type="entry name" value="OmpA-like domain"/>
    <property type="match status" value="1"/>
</dbReference>
<feature type="chain" id="PRO_5022933617" evidence="3">
    <location>
        <begin position="27"/>
        <end position="564"/>
    </location>
</feature>
<name>A0A5A9ZUB8_9RHOB</name>
<comment type="caution">
    <text evidence="5">The sequence shown here is derived from an EMBL/GenBank/DDBJ whole genome shotgun (WGS) entry which is preliminary data.</text>
</comment>
<accession>A0A5A9ZUB8</accession>
<feature type="compositionally biased region" description="Acidic residues" evidence="2">
    <location>
        <begin position="155"/>
        <end position="164"/>
    </location>
</feature>
<sequence length="564" mass="60010">MKQNSLRSTTAIVVVLSLIQPVPVLAQSGQGQQSSEVGDQRGMRWLNQMAASRAPEEICAEAGITDGQACGLFIEELEAAAESGDAIELAPGLATEAHAQDTLRAEEAAEAEAQVEAEAEAEAEAEVAAEAEAEAESQAEEEAEAAAEAEAKAEDEAEAQAAEEAEAKVEAEAEAQAEADEAARAAAEADADAAAQAAADALAEEAAAATMAGAEAETGTPDEVTSEVLTEQTSRSSSEEFRDESQAEQSDPAPDTDGEAPEASATADSGMSDLERAGLLALGAVVVGALLSNGQRVASRTGDRVIVVDDDGAYSVLKDDDALLRTPGSEVRTERFADGSTRTVVTRDDGTTIVTVRDANGRALRRMRVEPDGREYLLIDDTRDVQPVIIRDLPPPIRQTVDYQTATDRDTLRQALLAADERDIGRSFSLRQVRDIVQVRELAPEINLGGITFETDSSAIPPAQAEQLRKMGLLMRDLIRDEPTELFLVEGHTDAIGSQGHNLLLSDRRAESVARAFGEYFGVKAENIIVQGYGESFLKIPTQTAERQNRRVAVRRITALVQPY</sequence>
<feature type="region of interest" description="Disordered" evidence="2">
    <location>
        <begin position="208"/>
        <end position="269"/>
    </location>
</feature>
<organism evidence="5 6">
    <name type="scientific">Aquicoccus porphyridii</name>
    <dbReference type="NCBI Taxonomy" id="1852029"/>
    <lineage>
        <taxon>Bacteria</taxon>
        <taxon>Pseudomonadati</taxon>
        <taxon>Pseudomonadota</taxon>
        <taxon>Alphaproteobacteria</taxon>
        <taxon>Rhodobacterales</taxon>
        <taxon>Paracoccaceae</taxon>
        <taxon>Aquicoccus</taxon>
    </lineage>
</organism>
<dbReference type="InterPro" id="IPR006665">
    <property type="entry name" value="OmpA-like"/>
</dbReference>
<dbReference type="InterPro" id="IPR050330">
    <property type="entry name" value="Bact_OuterMem_StrucFunc"/>
</dbReference>
<feature type="region of interest" description="Disordered" evidence="2">
    <location>
        <begin position="115"/>
        <end position="188"/>
    </location>
</feature>
<dbReference type="CDD" id="cd07185">
    <property type="entry name" value="OmpA_C-like"/>
    <property type="match status" value="1"/>
</dbReference>
<proteinExistence type="predicted"/>
<dbReference type="PANTHER" id="PTHR30329:SF21">
    <property type="entry name" value="LIPOPROTEIN YIAD-RELATED"/>
    <property type="match status" value="1"/>
</dbReference>
<feature type="signal peptide" evidence="3">
    <location>
        <begin position="1"/>
        <end position="26"/>
    </location>
</feature>
<dbReference type="InterPro" id="IPR036737">
    <property type="entry name" value="OmpA-like_sf"/>
</dbReference>
<evidence type="ECO:0000313" key="6">
    <source>
        <dbReference type="Proteomes" id="UP000325291"/>
    </source>
</evidence>
<evidence type="ECO:0000259" key="4">
    <source>
        <dbReference type="PROSITE" id="PS51123"/>
    </source>
</evidence>
<evidence type="ECO:0000256" key="3">
    <source>
        <dbReference type="SAM" id="SignalP"/>
    </source>
</evidence>
<feature type="compositionally biased region" description="Low complexity" evidence="2">
    <location>
        <begin position="208"/>
        <end position="217"/>
    </location>
</feature>
<feature type="compositionally biased region" description="Acidic residues" evidence="2">
    <location>
        <begin position="115"/>
        <end position="148"/>
    </location>
</feature>
<dbReference type="PROSITE" id="PS51123">
    <property type="entry name" value="OMPA_2"/>
    <property type="match status" value="1"/>
</dbReference>
<dbReference type="EMBL" id="VINQ01000001">
    <property type="protein sequence ID" value="KAA0920691.1"/>
    <property type="molecule type" value="Genomic_DNA"/>
</dbReference>
<evidence type="ECO:0000256" key="1">
    <source>
        <dbReference type="PROSITE-ProRule" id="PRU00473"/>
    </source>
</evidence>
<dbReference type="Proteomes" id="UP000325291">
    <property type="component" value="Unassembled WGS sequence"/>
</dbReference>
<feature type="domain" description="OmpA-like" evidence="4">
    <location>
        <begin position="440"/>
        <end position="564"/>
    </location>
</feature>
<keyword evidence="1" id="KW-0472">Membrane</keyword>
<protein>
    <submittedName>
        <fullName evidence="5">OmpA family protein</fullName>
    </submittedName>
</protein>
<keyword evidence="3" id="KW-0732">Signal</keyword>
<evidence type="ECO:0000256" key="2">
    <source>
        <dbReference type="SAM" id="MobiDB-lite"/>
    </source>
</evidence>
<dbReference type="PANTHER" id="PTHR30329">
    <property type="entry name" value="STATOR ELEMENT OF FLAGELLAR MOTOR COMPLEX"/>
    <property type="match status" value="1"/>
</dbReference>
<dbReference type="Pfam" id="PF00691">
    <property type="entry name" value="OmpA"/>
    <property type="match status" value="1"/>
</dbReference>
<dbReference type="SUPFAM" id="SSF103088">
    <property type="entry name" value="OmpA-like"/>
    <property type="match status" value="1"/>
</dbReference>